<dbReference type="Gene3D" id="3.30.460.10">
    <property type="entry name" value="Beta Polymerase, domain 2"/>
    <property type="match status" value="1"/>
</dbReference>
<comment type="caution">
    <text evidence="3">The sequence shown here is derived from an EMBL/GenBank/DDBJ whole genome shotgun (WGS) entry which is preliminary data.</text>
</comment>
<dbReference type="EMBL" id="MKIE01000001">
    <property type="protein sequence ID" value="OHW63224.1"/>
    <property type="molecule type" value="Genomic_DNA"/>
</dbReference>
<evidence type="ECO:0000259" key="2">
    <source>
        <dbReference type="SMART" id="SM00954"/>
    </source>
</evidence>
<evidence type="ECO:0000313" key="3">
    <source>
        <dbReference type="EMBL" id="OHW63224.1"/>
    </source>
</evidence>
<dbReference type="GO" id="GO:0015970">
    <property type="term" value="P:guanosine tetraphosphate biosynthetic process"/>
    <property type="evidence" value="ECO:0007669"/>
    <property type="project" value="UniProtKB-UniPathway"/>
</dbReference>
<dbReference type="SUPFAM" id="SSF81301">
    <property type="entry name" value="Nucleotidyltransferase"/>
    <property type="match status" value="1"/>
</dbReference>
<proteinExistence type="predicted"/>
<dbReference type="RefSeq" id="WP_071060559.1">
    <property type="nucleotide sequence ID" value="NZ_MKIE01000001.1"/>
</dbReference>
<keyword evidence="4" id="KW-1185">Reference proteome</keyword>
<dbReference type="Proteomes" id="UP000180254">
    <property type="component" value="Unassembled WGS sequence"/>
</dbReference>
<protein>
    <recommendedName>
        <fullName evidence="2">RelA/SpoT domain-containing protein</fullName>
    </recommendedName>
</protein>
<comment type="pathway">
    <text evidence="1">Purine metabolism; ppGpp biosynthesis; ppGpp from GTP: step 1/2.</text>
</comment>
<evidence type="ECO:0000313" key="4">
    <source>
        <dbReference type="Proteomes" id="UP000180254"/>
    </source>
</evidence>
<dbReference type="Pfam" id="PF04607">
    <property type="entry name" value="RelA_SpoT"/>
    <property type="match status" value="1"/>
</dbReference>
<dbReference type="OrthoDB" id="1694513at2"/>
<dbReference type="InterPro" id="IPR043519">
    <property type="entry name" value="NT_sf"/>
</dbReference>
<gene>
    <name evidence="3" type="ORF">EUAN_00880</name>
</gene>
<dbReference type="PANTHER" id="PTHR41773:SF1">
    <property type="entry name" value="RELA_SPOT DOMAIN-CONTAINING PROTEIN"/>
    <property type="match status" value="1"/>
</dbReference>
<sequence length="453" mass="54478">MKLEIFDFIEEATGHLCELEDQLEEASDELEKFFEFEMEDFEGFLNINTRVKTKMSLKEKILRNNYYSRYENAEEMIYDLSDLIGIRIECRFIEDENKLYRKLLKVFDVTEDGKYFSTESNPDVKLKLDDKQPQRQKNGFKIFRIDGKYRLGENEITFELQIKSLVNMFWGEIEHKILYKNFNYVMIEDFFRDIMGSIKENLSMIDRQLMILHDHINEMDEDNDEVRKNQFQKLLSKMIHNMYSHKIKGDIGFVVDFRKPCDIIVKYIFEKSKVYDVSSYSITFLGILGRLKDVSQNEISFIEYIEFERYIKFEDEYEKRLGEPILGSLNQDFMWNLLFRILFDIEIGTDTEDFEGFIAFIKDEFLENLKSNGKLNSRFEDWQRNDIVDKVMNAIADVFQENTCIEFVNYDNIERINSKITTRVNRVKNFEDWRDQAFEVVENIKQDIRDILE</sequence>
<dbReference type="STRING" id="39480.EUAN_00880"/>
<evidence type="ECO:0000256" key="1">
    <source>
        <dbReference type="ARBA" id="ARBA00004976"/>
    </source>
</evidence>
<reference evidence="3 4" key="1">
    <citation type="submission" date="2016-09" db="EMBL/GenBank/DDBJ databases">
        <title>Genome sequence of Eubacterium angustum.</title>
        <authorList>
            <person name="Poehlein A."/>
            <person name="Daniel R."/>
        </authorList>
    </citation>
    <scope>NUCLEOTIDE SEQUENCE [LARGE SCALE GENOMIC DNA]</scope>
    <source>
        <strain evidence="3 4">DSM 1989</strain>
    </source>
</reference>
<dbReference type="SMART" id="SM00954">
    <property type="entry name" value="RelA_SpoT"/>
    <property type="match status" value="1"/>
</dbReference>
<dbReference type="InterPro" id="IPR007685">
    <property type="entry name" value="RelA_SpoT"/>
</dbReference>
<dbReference type="UniPathway" id="UPA00908">
    <property type="reaction ID" value="UER00884"/>
</dbReference>
<dbReference type="PANTHER" id="PTHR41773">
    <property type="entry name" value="GTP PYROPHOSPHATASE-RELATED"/>
    <property type="match status" value="1"/>
</dbReference>
<accession>A0A1S1V9M9</accession>
<dbReference type="AlphaFoldDB" id="A0A1S1V9M9"/>
<feature type="domain" description="RelA/SpoT" evidence="2">
    <location>
        <begin position="49"/>
        <end position="185"/>
    </location>
</feature>
<name>A0A1S1V9M9_9FIRM</name>
<organism evidence="3 4">
    <name type="scientific">Andreesenia angusta</name>
    <dbReference type="NCBI Taxonomy" id="39480"/>
    <lineage>
        <taxon>Bacteria</taxon>
        <taxon>Bacillati</taxon>
        <taxon>Bacillota</taxon>
        <taxon>Tissierellia</taxon>
        <taxon>Tissierellales</taxon>
        <taxon>Gottschalkiaceae</taxon>
        <taxon>Andreesenia</taxon>
    </lineage>
</organism>